<accession>A0ABY6M017</accession>
<proteinExistence type="predicted"/>
<evidence type="ECO:0000313" key="1">
    <source>
        <dbReference type="EMBL" id="UYW01897.1"/>
    </source>
</evidence>
<reference evidence="1" key="1">
    <citation type="submission" date="2021-08" db="EMBL/GenBank/DDBJ databases">
        <title>Flavobacterium sp. strain CC-SYL302.</title>
        <authorList>
            <person name="Lin S.-Y."/>
            <person name="Lee T.-H."/>
            <person name="Young C.-C."/>
        </authorList>
    </citation>
    <scope>NUCLEOTIDE SEQUENCE</scope>
    <source>
        <strain evidence="1">CC-SYL302</strain>
    </source>
</reference>
<evidence type="ECO:0000313" key="2">
    <source>
        <dbReference type="Proteomes" id="UP001163328"/>
    </source>
</evidence>
<dbReference type="SUPFAM" id="SSF159501">
    <property type="entry name" value="EreA/ChaN-like"/>
    <property type="match status" value="1"/>
</dbReference>
<name>A0ABY6M017_9FLAO</name>
<gene>
    <name evidence="1" type="ORF">K5I29_02990</name>
</gene>
<dbReference type="RefSeq" id="WP_264434372.1">
    <property type="nucleotide sequence ID" value="NZ_CP081495.1"/>
</dbReference>
<dbReference type="Proteomes" id="UP001163328">
    <property type="component" value="Chromosome"/>
</dbReference>
<organism evidence="1 2">
    <name type="scientific">Flavobacterium agricola</name>
    <dbReference type="NCBI Taxonomy" id="2870839"/>
    <lineage>
        <taxon>Bacteria</taxon>
        <taxon>Pseudomonadati</taxon>
        <taxon>Bacteroidota</taxon>
        <taxon>Flavobacteriia</taxon>
        <taxon>Flavobacteriales</taxon>
        <taxon>Flavobacteriaceae</taxon>
        <taxon>Flavobacterium</taxon>
    </lineage>
</organism>
<dbReference type="EMBL" id="CP081495">
    <property type="protein sequence ID" value="UYW01897.1"/>
    <property type="molecule type" value="Genomic_DNA"/>
</dbReference>
<sequence>MKNVFIFLFCLQQAVVLAQTDVEIYKFSEDTLREIENDSTSWKYQVGATKLSFSGYYPSVLSAWDQNGFRKPQPSQKDSLYFTNSKKVNAKTHIIEQAKNAQLVIINEAHHVAKHRTFIQSLLKELYKNGYRYLGLETLTDAAINERKYAVTESGYYVKEPEFGNLIAEALQLGFILFAYEASEGKNGKEREIEQAQNIQKFIENNPAGKVLIHCGYAHVYENDFPYWGKAMAGRLKDNMQIDPLTIDQTLFLERADKTNNHLFMKLNNTNEPLVLIDEKNQVFNGNDIINQTDIVVIHPETQYINNRPNWLIRNKKRHKISSSKIKNNESFLVLAYRNNEHENQGVPSDIIEITDSNPSKELFLTKGIYTIVVKNRNYEIVDQYKVKI</sequence>
<evidence type="ECO:0008006" key="3">
    <source>
        <dbReference type="Google" id="ProtNLM"/>
    </source>
</evidence>
<protein>
    <recommendedName>
        <fullName evidence="3">Erythromycin esterase</fullName>
    </recommendedName>
</protein>
<keyword evidence="2" id="KW-1185">Reference proteome</keyword>